<accession>A0A1H8S009</accession>
<dbReference type="Proteomes" id="UP000199300">
    <property type="component" value="Unassembled WGS sequence"/>
</dbReference>
<proteinExistence type="inferred from homology"/>
<reference evidence="7 8" key="1">
    <citation type="submission" date="2016-10" db="EMBL/GenBank/DDBJ databases">
        <authorList>
            <person name="de Groot N.N."/>
        </authorList>
    </citation>
    <scope>NUCLEOTIDE SEQUENCE [LARGE SCALE GENOMIC DNA]</scope>
    <source>
        <strain evidence="7 8">CGMCC 1.10434</strain>
    </source>
</reference>
<keyword evidence="5" id="KW-0560">Oxidoreductase</keyword>
<keyword evidence="4" id="KW-0274">FAD</keyword>
<evidence type="ECO:0000256" key="1">
    <source>
        <dbReference type="ARBA" id="ARBA00001974"/>
    </source>
</evidence>
<dbReference type="PRINTS" id="PR00411">
    <property type="entry name" value="PNDRDTASEI"/>
</dbReference>
<dbReference type="GO" id="GO:0019646">
    <property type="term" value="P:aerobic electron transport chain"/>
    <property type="evidence" value="ECO:0007669"/>
    <property type="project" value="TreeGrafter"/>
</dbReference>
<evidence type="ECO:0000256" key="2">
    <source>
        <dbReference type="ARBA" id="ARBA00005272"/>
    </source>
</evidence>
<keyword evidence="8" id="KW-1185">Reference proteome</keyword>
<dbReference type="InterPro" id="IPR023753">
    <property type="entry name" value="FAD/NAD-binding_dom"/>
</dbReference>
<evidence type="ECO:0000256" key="3">
    <source>
        <dbReference type="ARBA" id="ARBA00022630"/>
    </source>
</evidence>
<dbReference type="STRING" id="872970.SAMN04488134_111102"/>
<name>A0A1H8S009_9BACI</name>
<dbReference type="AlphaFoldDB" id="A0A1H8S009"/>
<dbReference type="GO" id="GO:0003955">
    <property type="term" value="F:NAD(P)H dehydrogenase (quinone) activity"/>
    <property type="evidence" value="ECO:0007669"/>
    <property type="project" value="TreeGrafter"/>
</dbReference>
<gene>
    <name evidence="7" type="ORF">SAMN04488134_111102</name>
</gene>
<sequence>MMTNIVIIGAGYAGFTCTLRLQKLLKKENVSVTLINQHDYHYQTTWLHRHAVGIYDHTKTTFPIADYIDADRVQFVQDRVVKLNADEKLIETINGKYGYDYLVVALGSEIDSFQIPGLEQYAHSITTIKAADRFYQDLVQVLRAYSNSNKIDPIQIVIGGGGFTGVELLGELTDRLPELCNRFAINPKNIKLVSIETQPTVLPEFDLELGEYAMQQLEKKGVEFRLSTKIKTVEHNYIKIERAGLVEDIPAHLFVWTAGVKGNRIIAESDIASISGRVEVDGYLRAPAYHDIYIIGDVAIIKDRETAYLPNADLAIQKANYCAKHIHAQISRELVGKPFFFKPWGNIASIGAKDGIGVVGRQAKIFGRFAALLKFINDGFVLYQIGRLKMLRAGINQKNV</sequence>
<keyword evidence="3" id="KW-0285">Flavoprotein</keyword>
<dbReference type="SUPFAM" id="SSF51905">
    <property type="entry name" value="FAD/NAD(P)-binding domain"/>
    <property type="match status" value="2"/>
</dbReference>
<evidence type="ECO:0000313" key="7">
    <source>
        <dbReference type="EMBL" id="SEO71932.1"/>
    </source>
</evidence>
<dbReference type="Gene3D" id="3.50.50.100">
    <property type="match status" value="1"/>
</dbReference>
<dbReference type="PANTHER" id="PTHR42913">
    <property type="entry name" value="APOPTOSIS-INDUCING FACTOR 1"/>
    <property type="match status" value="1"/>
</dbReference>
<evidence type="ECO:0000259" key="6">
    <source>
        <dbReference type="Pfam" id="PF07992"/>
    </source>
</evidence>
<dbReference type="PRINTS" id="PR00368">
    <property type="entry name" value="FADPNR"/>
</dbReference>
<dbReference type="InterPro" id="IPR036188">
    <property type="entry name" value="FAD/NAD-bd_sf"/>
</dbReference>
<comment type="cofactor">
    <cofactor evidence="1">
        <name>FAD</name>
        <dbReference type="ChEBI" id="CHEBI:57692"/>
    </cofactor>
</comment>
<evidence type="ECO:0000256" key="5">
    <source>
        <dbReference type="ARBA" id="ARBA00023002"/>
    </source>
</evidence>
<feature type="domain" description="FAD/NAD(P)-binding" evidence="6">
    <location>
        <begin position="4"/>
        <end position="307"/>
    </location>
</feature>
<dbReference type="PANTHER" id="PTHR42913:SF3">
    <property type="entry name" value="64 KDA MITOCHONDRIAL NADH DEHYDROGENASE (EUROFUNG)"/>
    <property type="match status" value="1"/>
</dbReference>
<comment type="similarity">
    <text evidence="2">Belongs to the NADH dehydrogenase family.</text>
</comment>
<dbReference type="EMBL" id="FODJ01000011">
    <property type="protein sequence ID" value="SEO71932.1"/>
    <property type="molecule type" value="Genomic_DNA"/>
</dbReference>
<evidence type="ECO:0000256" key="4">
    <source>
        <dbReference type="ARBA" id="ARBA00022827"/>
    </source>
</evidence>
<dbReference type="InterPro" id="IPR051169">
    <property type="entry name" value="NADH-Q_oxidoreductase"/>
</dbReference>
<protein>
    <submittedName>
        <fullName evidence="7">NADH dehydrogenase</fullName>
    </submittedName>
</protein>
<dbReference type="Pfam" id="PF07992">
    <property type="entry name" value="Pyr_redox_2"/>
    <property type="match status" value="1"/>
</dbReference>
<organism evidence="7 8">
    <name type="scientific">Amphibacillus marinus</name>
    <dbReference type="NCBI Taxonomy" id="872970"/>
    <lineage>
        <taxon>Bacteria</taxon>
        <taxon>Bacillati</taxon>
        <taxon>Bacillota</taxon>
        <taxon>Bacilli</taxon>
        <taxon>Bacillales</taxon>
        <taxon>Bacillaceae</taxon>
        <taxon>Amphibacillus</taxon>
    </lineage>
</organism>
<evidence type="ECO:0000313" key="8">
    <source>
        <dbReference type="Proteomes" id="UP000199300"/>
    </source>
</evidence>